<feature type="region of interest" description="Disordered" evidence="2">
    <location>
        <begin position="303"/>
        <end position="335"/>
    </location>
</feature>
<keyword evidence="4" id="KW-0732">Signal</keyword>
<dbReference type="Proteomes" id="UP000578449">
    <property type="component" value="Unassembled WGS sequence"/>
</dbReference>
<evidence type="ECO:0000313" key="6">
    <source>
        <dbReference type="EMBL" id="MBB5131029.1"/>
    </source>
</evidence>
<feature type="compositionally biased region" description="Low complexity" evidence="2">
    <location>
        <begin position="30"/>
        <end position="47"/>
    </location>
</feature>
<name>A0A840NW42_9ACTN</name>
<reference evidence="6 7" key="1">
    <citation type="submission" date="2020-08" db="EMBL/GenBank/DDBJ databases">
        <title>Genomic Encyclopedia of Type Strains, Phase IV (KMG-IV): sequencing the most valuable type-strain genomes for metagenomic binning, comparative biology and taxonomic classification.</title>
        <authorList>
            <person name="Goeker M."/>
        </authorList>
    </citation>
    <scope>NUCLEOTIDE SEQUENCE [LARGE SCALE GENOMIC DNA]</scope>
    <source>
        <strain evidence="6 7">DSM 45615</strain>
    </source>
</reference>
<feature type="region of interest" description="Disordered" evidence="2">
    <location>
        <begin position="30"/>
        <end position="74"/>
    </location>
</feature>
<protein>
    <submittedName>
        <fullName evidence="6">Uncharacterized protein (DUF2164 family)</fullName>
    </submittedName>
</protein>
<evidence type="ECO:0000256" key="2">
    <source>
        <dbReference type="SAM" id="MobiDB-lite"/>
    </source>
</evidence>
<proteinExistence type="predicted"/>
<evidence type="ECO:0000256" key="4">
    <source>
        <dbReference type="SAM" id="SignalP"/>
    </source>
</evidence>
<keyword evidence="3" id="KW-0472">Membrane</keyword>
<keyword evidence="3" id="KW-0812">Transmembrane</keyword>
<dbReference type="Pfam" id="PF14257">
    <property type="entry name" value="DUF4349"/>
    <property type="match status" value="1"/>
</dbReference>
<evidence type="ECO:0000259" key="5">
    <source>
        <dbReference type="Pfam" id="PF14257"/>
    </source>
</evidence>
<feature type="compositionally biased region" description="Basic and acidic residues" evidence="2">
    <location>
        <begin position="51"/>
        <end position="64"/>
    </location>
</feature>
<evidence type="ECO:0000256" key="3">
    <source>
        <dbReference type="SAM" id="Phobius"/>
    </source>
</evidence>
<sequence length="335" mass="34661">MKTFPYGPRLAVALAASVLLLSGCAGGGVESSSDAAPAAEPLASQQAGGRGEADTAEARDEAGETGRSAPATDPVKIAQERSIIYVAEMTVRAKDVTAAADKAKQIVTSVQGYLAQEQSSSAGGGDASATLVFKIPPAAYPATLGRLGKELGTREALQQNTEDVTEEVADVESRVKSAESALESLRALLKRANTIGEVLDVEREINNREAELESLQARQKALAAQTSMATLTLRLIGPVAPAPEPVEEESTFLDGLAAGWNALVDSVKVILVVLGALLPWLAVLAPVVWLALRLVRRRRASRTPARAVAAPAPPPPAQPAGVAAGPRPEPAPPAE</sequence>
<feature type="coiled-coil region" evidence="1">
    <location>
        <begin position="154"/>
        <end position="225"/>
    </location>
</feature>
<dbReference type="EMBL" id="JACHGN010000002">
    <property type="protein sequence ID" value="MBB5131029.1"/>
    <property type="molecule type" value="Genomic_DNA"/>
</dbReference>
<keyword evidence="1" id="KW-0175">Coiled coil</keyword>
<feature type="chain" id="PRO_5039006659" evidence="4">
    <location>
        <begin position="28"/>
        <end position="335"/>
    </location>
</feature>
<dbReference type="AlphaFoldDB" id="A0A840NW42"/>
<gene>
    <name evidence="6" type="ORF">HNP84_000735</name>
</gene>
<comment type="caution">
    <text evidence="6">The sequence shown here is derived from an EMBL/GenBank/DDBJ whole genome shotgun (WGS) entry which is preliminary data.</text>
</comment>
<feature type="transmembrane region" description="Helical" evidence="3">
    <location>
        <begin position="269"/>
        <end position="292"/>
    </location>
</feature>
<dbReference type="InterPro" id="IPR025645">
    <property type="entry name" value="DUF4349"/>
</dbReference>
<accession>A0A840NW42</accession>
<feature type="domain" description="DUF4349" evidence="5">
    <location>
        <begin position="81"/>
        <end position="292"/>
    </location>
</feature>
<feature type="signal peptide" evidence="4">
    <location>
        <begin position="1"/>
        <end position="27"/>
    </location>
</feature>
<evidence type="ECO:0000313" key="7">
    <source>
        <dbReference type="Proteomes" id="UP000578449"/>
    </source>
</evidence>
<dbReference type="PROSITE" id="PS51257">
    <property type="entry name" value="PROKAR_LIPOPROTEIN"/>
    <property type="match status" value="1"/>
</dbReference>
<evidence type="ECO:0000256" key="1">
    <source>
        <dbReference type="SAM" id="Coils"/>
    </source>
</evidence>
<dbReference type="RefSeq" id="WP_185047900.1">
    <property type="nucleotide sequence ID" value="NZ_BAABIX010000046.1"/>
</dbReference>
<keyword evidence="3" id="KW-1133">Transmembrane helix</keyword>
<organism evidence="6 7">
    <name type="scientific">Thermocatellispora tengchongensis</name>
    <dbReference type="NCBI Taxonomy" id="1073253"/>
    <lineage>
        <taxon>Bacteria</taxon>
        <taxon>Bacillati</taxon>
        <taxon>Actinomycetota</taxon>
        <taxon>Actinomycetes</taxon>
        <taxon>Streptosporangiales</taxon>
        <taxon>Streptosporangiaceae</taxon>
        <taxon>Thermocatellispora</taxon>
    </lineage>
</organism>
<keyword evidence="7" id="KW-1185">Reference proteome</keyword>